<reference evidence="1 2" key="1">
    <citation type="submission" date="2022-05" db="EMBL/GenBank/DDBJ databases">
        <authorList>
            <consortium name="Genoscope - CEA"/>
            <person name="William W."/>
        </authorList>
    </citation>
    <scope>NUCLEOTIDE SEQUENCE [LARGE SCALE GENOMIC DNA]</scope>
</reference>
<evidence type="ECO:0008006" key="3">
    <source>
        <dbReference type="Google" id="ProtNLM"/>
    </source>
</evidence>
<dbReference type="Pfam" id="PF13151">
    <property type="entry name" value="DUF3990"/>
    <property type="match status" value="1"/>
</dbReference>
<dbReference type="Gene3D" id="3.90.175.10">
    <property type="entry name" value="Diphtheria Toxin, domain 1"/>
    <property type="match status" value="1"/>
</dbReference>
<evidence type="ECO:0000313" key="2">
    <source>
        <dbReference type="Proteomes" id="UP001159428"/>
    </source>
</evidence>
<sequence>MLERSSLDGLFREISDICSFLGLRQTFVLDKLEKISSEDRDHQSLCDWIVTFVQNSFQSVSLTDKRSPSAELLASIGFDPRSSAVETIVARARNTQHHIDLCEMAEIFIRDQFKYKVSPSSVTCMFPLRSNITNTWFRLSIFSSDVEIVGGSECHVDLINLVTIESHAYSILRTELGNLLSKDDQNVVLFHGTDHLSACDILFRGIDLCQGRQKRDFSCGSGFYLTDNCEEALNWAKNTTTKPALLVFQVNRQEHSTDAEKLNLFNDEQRWCEIVTSFRSGEKTARTRKSLAAYDLIEGPVSTMKTNGSTGELVFSPKPLSYQMCLISDSCADIFRRTLHSILFFDIC</sequence>
<keyword evidence="2" id="KW-1185">Reference proteome</keyword>
<comment type="caution">
    <text evidence="1">The sequence shown here is derived from an EMBL/GenBank/DDBJ whole genome shotgun (WGS) entry which is preliminary data.</text>
</comment>
<evidence type="ECO:0000313" key="1">
    <source>
        <dbReference type="EMBL" id="CAH3112025.1"/>
    </source>
</evidence>
<name>A0AAU9WC32_9CNID</name>
<proteinExistence type="predicted"/>
<accession>A0AAU9WC32</accession>
<gene>
    <name evidence="1" type="ORF">PMEA_00004923</name>
</gene>
<dbReference type="AlphaFoldDB" id="A0AAU9WC32"/>
<dbReference type="Proteomes" id="UP001159428">
    <property type="component" value="Unassembled WGS sequence"/>
</dbReference>
<protein>
    <recommendedName>
        <fullName evidence="3">PARP catalytic domain-containing protein</fullName>
    </recommendedName>
</protein>
<dbReference type="EMBL" id="CALNXJ010000013">
    <property type="protein sequence ID" value="CAH3112025.1"/>
    <property type="molecule type" value="Genomic_DNA"/>
</dbReference>
<dbReference type="InterPro" id="IPR025051">
    <property type="entry name" value="DUF3990"/>
</dbReference>
<organism evidence="1 2">
    <name type="scientific">Pocillopora meandrina</name>
    <dbReference type="NCBI Taxonomy" id="46732"/>
    <lineage>
        <taxon>Eukaryota</taxon>
        <taxon>Metazoa</taxon>
        <taxon>Cnidaria</taxon>
        <taxon>Anthozoa</taxon>
        <taxon>Hexacorallia</taxon>
        <taxon>Scleractinia</taxon>
        <taxon>Astrocoeniina</taxon>
        <taxon>Pocilloporidae</taxon>
        <taxon>Pocillopora</taxon>
    </lineage>
</organism>
<dbReference type="SUPFAM" id="SSF56399">
    <property type="entry name" value="ADP-ribosylation"/>
    <property type="match status" value="1"/>
</dbReference>